<dbReference type="EMBL" id="OZ037954">
    <property type="protein sequence ID" value="CAL1699491.1"/>
    <property type="molecule type" value="Genomic_DNA"/>
</dbReference>
<comment type="subcellular location">
    <subcellularLocation>
        <location evidence="1">Endoplasmic reticulum membrane</location>
        <topology evidence="1">Single-pass type IV membrane protein</topology>
    </subcellularLocation>
</comment>
<dbReference type="PANTHER" id="PTHR12825:SF0">
    <property type="entry name" value="VESICLE TRANSPORT PROTEIN SEC20"/>
    <property type="match status" value="1"/>
</dbReference>
<dbReference type="PANTHER" id="PTHR12825">
    <property type="entry name" value="BNIP1-RELATED"/>
    <property type="match status" value="1"/>
</dbReference>
<evidence type="ECO:0000313" key="14">
    <source>
        <dbReference type="Proteomes" id="UP001497453"/>
    </source>
</evidence>
<dbReference type="InterPro" id="IPR005606">
    <property type="entry name" value="Sec20"/>
</dbReference>
<keyword evidence="2" id="KW-0813">Transport</keyword>
<keyword evidence="6 11" id="KW-1133">Transmembrane helix</keyword>
<evidence type="ECO:0000259" key="12">
    <source>
        <dbReference type="Pfam" id="PF03908"/>
    </source>
</evidence>
<dbReference type="InterPro" id="IPR056173">
    <property type="entry name" value="Sec20_C"/>
</dbReference>
<organism evidence="13 14">
    <name type="scientific">Somion occarium</name>
    <dbReference type="NCBI Taxonomy" id="3059160"/>
    <lineage>
        <taxon>Eukaryota</taxon>
        <taxon>Fungi</taxon>
        <taxon>Dikarya</taxon>
        <taxon>Basidiomycota</taxon>
        <taxon>Agaricomycotina</taxon>
        <taxon>Agaricomycetes</taxon>
        <taxon>Polyporales</taxon>
        <taxon>Cerrenaceae</taxon>
        <taxon>Somion</taxon>
    </lineage>
</organism>
<feature type="domain" description="Sec20 C-terminal" evidence="12">
    <location>
        <begin position="145"/>
        <end position="235"/>
    </location>
</feature>
<keyword evidence="5" id="KW-0931">ER-Golgi transport</keyword>
<comment type="similarity">
    <text evidence="9">Belongs to the SEC20 family.</text>
</comment>
<evidence type="ECO:0000256" key="7">
    <source>
        <dbReference type="ARBA" id="ARBA00023054"/>
    </source>
</evidence>
<protein>
    <recommendedName>
        <fullName evidence="12">Sec20 C-terminal domain-containing protein</fullName>
    </recommendedName>
</protein>
<sequence length="353" mass="38886">MAPLPSTLDEEATALIDNLDRRKKDLLDFQIPRLRDFKGPLVTQQQYAAELHDDVDTFARLLETLDVSVDDQKGERNRRELRRIVDEYQETLTILRKETRSAVLTSKRAIDANRQSNREELLRSSAVREKQNLNEKVAEDALMKTSNDVTVALQRTIGLMQGELERSVLSTQLLDASTASLKSASSTHDVLDSLMVTSKHLITALEKSDWLDRLLILAGLMFFILVILFILKQRLVDRSIRIAFWWTRFIPSSSDKAMDAMEKGAIAVSATLSSVVAGVSTAAVSATASLASVTPSPLRGEAGPRKSLAQPDAPTSSSRDKLVSDHTTLGDPPETLLATMGTPTAIPLGHDEL</sequence>
<keyword evidence="7" id="KW-0175">Coiled coil</keyword>
<name>A0ABP1CUZ4_9APHY</name>
<evidence type="ECO:0000256" key="11">
    <source>
        <dbReference type="SAM" id="Phobius"/>
    </source>
</evidence>
<evidence type="ECO:0000256" key="1">
    <source>
        <dbReference type="ARBA" id="ARBA00004163"/>
    </source>
</evidence>
<dbReference type="Pfam" id="PF03908">
    <property type="entry name" value="Sec20"/>
    <property type="match status" value="1"/>
</dbReference>
<evidence type="ECO:0000256" key="9">
    <source>
        <dbReference type="ARBA" id="ARBA00037934"/>
    </source>
</evidence>
<evidence type="ECO:0000256" key="8">
    <source>
        <dbReference type="ARBA" id="ARBA00023136"/>
    </source>
</evidence>
<evidence type="ECO:0000256" key="6">
    <source>
        <dbReference type="ARBA" id="ARBA00022989"/>
    </source>
</evidence>
<evidence type="ECO:0000256" key="3">
    <source>
        <dbReference type="ARBA" id="ARBA00022692"/>
    </source>
</evidence>
<evidence type="ECO:0000256" key="2">
    <source>
        <dbReference type="ARBA" id="ARBA00022448"/>
    </source>
</evidence>
<accession>A0ABP1CUZ4</accession>
<feature type="transmembrane region" description="Helical" evidence="11">
    <location>
        <begin position="210"/>
        <end position="231"/>
    </location>
</feature>
<keyword evidence="3 11" id="KW-0812">Transmembrane</keyword>
<keyword evidence="14" id="KW-1185">Reference proteome</keyword>
<keyword evidence="8 11" id="KW-0472">Membrane</keyword>
<reference evidence="14" key="1">
    <citation type="submission" date="2024-04" db="EMBL/GenBank/DDBJ databases">
        <authorList>
            <person name="Shaw F."/>
            <person name="Minotto A."/>
        </authorList>
    </citation>
    <scope>NUCLEOTIDE SEQUENCE [LARGE SCALE GENOMIC DNA]</scope>
</reference>
<evidence type="ECO:0000256" key="10">
    <source>
        <dbReference type="SAM" id="MobiDB-lite"/>
    </source>
</evidence>
<keyword evidence="4" id="KW-0256">Endoplasmic reticulum</keyword>
<proteinExistence type="inferred from homology"/>
<evidence type="ECO:0000256" key="4">
    <source>
        <dbReference type="ARBA" id="ARBA00022824"/>
    </source>
</evidence>
<evidence type="ECO:0000256" key="5">
    <source>
        <dbReference type="ARBA" id="ARBA00022892"/>
    </source>
</evidence>
<gene>
    <name evidence="13" type="ORF">GFSPODELE1_LOCUS2704</name>
</gene>
<evidence type="ECO:0000313" key="13">
    <source>
        <dbReference type="EMBL" id="CAL1699491.1"/>
    </source>
</evidence>
<dbReference type="Proteomes" id="UP001497453">
    <property type="component" value="Chromosome 11"/>
</dbReference>
<feature type="region of interest" description="Disordered" evidence="10">
    <location>
        <begin position="294"/>
        <end position="353"/>
    </location>
</feature>